<proteinExistence type="predicted"/>
<keyword evidence="3" id="KW-1185">Reference proteome</keyword>
<evidence type="ECO:0000313" key="3">
    <source>
        <dbReference type="Proteomes" id="UP001299012"/>
    </source>
</evidence>
<protein>
    <submittedName>
        <fullName evidence="2">Uncharacterized protein</fullName>
    </submittedName>
</protein>
<comment type="caution">
    <text evidence="2">The sequence shown here is derived from an EMBL/GenBank/DDBJ whole genome shotgun (WGS) entry which is preliminary data.</text>
</comment>
<dbReference type="EMBL" id="JAKKZF010000009">
    <property type="protein sequence ID" value="MCG0062569.1"/>
    <property type="molecule type" value="Genomic_DNA"/>
</dbReference>
<evidence type="ECO:0000313" key="2">
    <source>
        <dbReference type="EMBL" id="MCG0062569.1"/>
    </source>
</evidence>
<evidence type="ECO:0000256" key="1">
    <source>
        <dbReference type="SAM" id="MobiDB-lite"/>
    </source>
</evidence>
<feature type="region of interest" description="Disordered" evidence="1">
    <location>
        <begin position="21"/>
        <end position="57"/>
    </location>
</feature>
<dbReference type="Proteomes" id="UP001299012">
    <property type="component" value="Unassembled WGS sequence"/>
</dbReference>
<organism evidence="2 3">
    <name type="scientific">Streptomyces tricolor</name>
    <dbReference type="NCBI Taxonomy" id="68277"/>
    <lineage>
        <taxon>Bacteria</taxon>
        <taxon>Bacillati</taxon>
        <taxon>Actinomycetota</taxon>
        <taxon>Actinomycetes</taxon>
        <taxon>Kitasatosporales</taxon>
        <taxon>Streptomycetaceae</taxon>
        <taxon>Streptomyces</taxon>
        <taxon>Streptomyces violaceoruber group</taxon>
    </lineage>
</organism>
<sequence>MRAAFDRPFGFLAPHRHSRLGPAAGRVADPLPYPEQDGWDGGADADAPFRAAPVAGA</sequence>
<reference evidence="2 3" key="1">
    <citation type="submission" date="2022-01" db="EMBL/GenBank/DDBJ databases">
        <title>Draft Genome Sequences of Seven Type Strains of the Genus Streptomyces.</title>
        <authorList>
            <person name="Aziz S."/>
            <person name="Coretto E."/>
            <person name="Chronakova A."/>
            <person name="Sproer C."/>
            <person name="Huber K."/>
            <person name="Nouioui I."/>
            <person name="Gross H."/>
        </authorList>
    </citation>
    <scope>NUCLEOTIDE SEQUENCE [LARGE SCALE GENOMIC DNA]</scope>
    <source>
        <strain evidence="2 3">DSM 41685</strain>
    </source>
</reference>
<gene>
    <name evidence="2" type="ORF">L0F81_04575</name>
</gene>
<dbReference type="RefSeq" id="WP_158103175.1">
    <property type="nucleotide sequence ID" value="NZ_JAKKZF010000009.1"/>
</dbReference>
<name>A0ABS9JAI6_9ACTN</name>
<accession>A0ABS9JAI6</accession>